<feature type="chain" id="PRO_5044822511" description="Leucine-rich repeat-containing N-terminal plant-type domain-containing protein" evidence="6">
    <location>
        <begin position="27"/>
        <end position="242"/>
    </location>
</feature>
<dbReference type="InterPro" id="IPR013210">
    <property type="entry name" value="LRR_N_plant-typ"/>
</dbReference>
<evidence type="ECO:0000259" key="7">
    <source>
        <dbReference type="Pfam" id="PF08263"/>
    </source>
</evidence>
<comment type="subcellular location">
    <subcellularLocation>
        <location evidence="1">Membrane</location>
    </subcellularLocation>
</comment>
<dbReference type="InterPro" id="IPR001611">
    <property type="entry name" value="Leu-rich_rpt"/>
</dbReference>
<accession>A0ABD3CF33</accession>
<keyword evidence="2" id="KW-0433">Leucine-rich repeat</keyword>
<sequence>MESVGVLSLLVLSSIFMFNSLNGVYANDEGNALDAFKKKLSSDTTMMLYNWDPTLIDPCTWIYVTCNEQQFVTEIDLGNLGLHGELGSDLAMLSNLKNLYLYNNSLLGDISSDFGNLRDLQILDLSSNGLMGEIPKSLSLLSNLRILRLRDNALSGNIDTAFINNASLVVLDLSSNNIDGPLPEWNDDKKQIFFTAIQLADNLLSGSVPESWNNLIGNNTLVDLTTNPKLTGICTVKKCNGP</sequence>
<feature type="domain" description="Leucine-rich repeat-containing N-terminal plant-type" evidence="7">
    <location>
        <begin position="27"/>
        <end position="67"/>
    </location>
</feature>
<dbReference type="FunFam" id="3.80.10.10:FF:000400">
    <property type="entry name" value="Nuclear pore complex protein NUP107"/>
    <property type="match status" value="1"/>
</dbReference>
<evidence type="ECO:0000256" key="1">
    <source>
        <dbReference type="ARBA" id="ARBA00004370"/>
    </source>
</evidence>
<evidence type="ECO:0000313" key="8">
    <source>
        <dbReference type="EMBL" id="KAL3628490.1"/>
    </source>
</evidence>
<dbReference type="InterPro" id="IPR032675">
    <property type="entry name" value="LRR_dom_sf"/>
</dbReference>
<keyword evidence="5" id="KW-0472">Membrane</keyword>
<dbReference type="Proteomes" id="UP001632038">
    <property type="component" value="Unassembled WGS sequence"/>
</dbReference>
<evidence type="ECO:0000256" key="3">
    <source>
        <dbReference type="ARBA" id="ARBA00022729"/>
    </source>
</evidence>
<dbReference type="PANTHER" id="PTHR47988">
    <property type="entry name" value="SOMATIC EMBRYOGENESIS RECEPTOR KINASE 1"/>
    <property type="match status" value="1"/>
</dbReference>
<dbReference type="AlphaFoldDB" id="A0ABD3CF33"/>
<keyword evidence="9" id="KW-1185">Reference proteome</keyword>
<keyword evidence="3 6" id="KW-0732">Signal</keyword>
<keyword evidence="4" id="KW-0677">Repeat</keyword>
<evidence type="ECO:0000256" key="6">
    <source>
        <dbReference type="SAM" id="SignalP"/>
    </source>
</evidence>
<protein>
    <recommendedName>
        <fullName evidence="7">Leucine-rich repeat-containing N-terminal plant-type domain-containing protein</fullName>
    </recommendedName>
</protein>
<comment type="caution">
    <text evidence="8">The sequence shown here is derived from an EMBL/GenBank/DDBJ whole genome shotgun (WGS) entry which is preliminary data.</text>
</comment>
<dbReference type="SUPFAM" id="SSF52058">
    <property type="entry name" value="L domain-like"/>
    <property type="match status" value="1"/>
</dbReference>
<evidence type="ECO:0000256" key="4">
    <source>
        <dbReference type="ARBA" id="ARBA00022737"/>
    </source>
</evidence>
<evidence type="ECO:0000313" key="9">
    <source>
        <dbReference type="Proteomes" id="UP001632038"/>
    </source>
</evidence>
<dbReference type="Gene3D" id="3.80.10.10">
    <property type="entry name" value="Ribonuclease Inhibitor"/>
    <property type="match status" value="1"/>
</dbReference>
<organism evidence="8 9">
    <name type="scientific">Castilleja foliolosa</name>
    <dbReference type="NCBI Taxonomy" id="1961234"/>
    <lineage>
        <taxon>Eukaryota</taxon>
        <taxon>Viridiplantae</taxon>
        <taxon>Streptophyta</taxon>
        <taxon>Embryophyta</taxon>
        <taxon>Tracheophyta</taxon>
        <taxon>Spermatophyta</taxon>
        <taxon>Magnoliopsida</taxon>
        <taxon>eudicotyledons</taxon>
        <taxon>Gunneridae</taxon>
        <taxon>Pentapetalae</taxon>
        <taxon>asterids</taxon>
        <taxon>lamiids</taxon>
        <taxon>Lamiales</taxon>
        <taxon>Orobanchaceae</taxon>
        <taxon>Pedicularideae</taxon>
        <taxon>Castillejinae</taxon>
        <taxon>Castilleja</taxon>
    </lineage>
</organism>
<dbReference type="Pfam" id="PF00560">
    <property type="entry name" value="LRR_1"/>
    <property type="match status" value="3"/>
</dbReference>
<gene>
    <name evidence="8" type="ORF">CASFOL_027536</name>
</gene>
<feature type="signal peptide" evidence="6">
    <location>
        <begin position="1"/>
        <end position="26"/>
    </location>
</feature>
<evidence type="ECO:0000256" key="5">
    <source>
        <dbReference type="ARBA" id="ARBA00023136"/>
    </source>
</evidence>
<evidence type="ECO:0000256" key="2">
    <source>
        <dbReference type="ARBA" id="ARBA00022614"/>
    </source>
</evidence>
<reference evidence="9" key="1">
    <citation type="journal article" date="2024" name="IScience">
        <title>Strigolactones Initiate the Formation of Haustorium-like Structures in Castilleja.</title>
        <authorList>
            <person name="Buerger M."/>
            <person name="Peterson D."/>
            <person name="Chory J."/>
        </authorList>
    </citation>
    <scope>NUCLEOTIDE SEQUENCE [LARGE SCALE GENOMIC DNA]</scope>
</reference>
<dbReference type="EMBL" id="JAVIJP010000036">
    <property type="protein sequence ID" value="KAL3628490.1"/>
    <property type="molecule type" value="Genomic_DNA"/>
</dbReference>
<dbReference type="Pfam" id="PF08263">
    <property type="entry name" value="LRRNT_2"/>
    <property type="match status" value="1"/>
</dbReference>
<dbReference type="GO" id="GO:0016020">
    <property type="term" value="C:membrane"/>
    <property type="evidence" value="ECO:0007669"/>
    <property type="project" value="UniProtKB-SubCell"/>
</dbReference>
<proteinExistence type="predicted"/>
<name>A0ABD3CF33_9LAMI</name>